<sequence length="421" mass="44129">MAKLELPATYDAERGWDQELAWVPEHAGSFPITTAPRADVVAYLLASSGGYTVQAREAGTGRVRFTSKLWNPPPQMDGAEGDPSMGEPAEIPDVITVEQDGREYIVAYSHGMKGEDELHDGKEVVQLAFYEVQGKGDQVEPVREVSVPVSPGDDSLRVRDGGAGLLITWGQGMTNTTFGTRVDMASGKVTPYGSADDILSPCADRACYGSRVAALSPGGPVVAMNGGGFGVEGNWLSRDVVPQGAPARWGFVGGWNGAVRGAASGHLVASWQTGANRDDAPIWTLHDTGTGKVMASVACLDPNTSSADDRIPSLTVSANNRYVGAGSVVFDREKKTGTCLSGDGDRKAVIIGTIDNDGMAYGAVAAEAGSEGVAVQVPLNSAQPKALATGTKLPLRALKTTGLFVDRNTDDIPVLSLRVRR</sequence>
<comment type="caution">
    <text evidence="1">The sequence shown here is derived from an EMBL/GenBank/DDBJ whole genome shotgun (WGS) entry which is preliminary data.</text>
</comment>
<dbReference type="RefSeq" id="WP_187818470.1">
    <property type="nucleotide sequence ID" value="NZ_JACTVJ010000023.1"/>
</dbReference>
<evidence type="ECO:0000313" key="2">
    <source>
        <dbReference type="Proteomes" id="UP000642284"/>
    </source>
</evidence>
<name>A0ABR7STN8_9ACTN</name>
<dbReference type="EMBL" id="JACTVJ010000023">
    <property type="protein sequence ID" value="MBC9718030.1"/>
    <property type="molecule type" value="Genomic_DNA"/>
</dbReference>
<protein>
    <submittedName>
        <fullName evidence="1">Uncharacterized protein</fullName>
    </submittedName>
</protein>
<accession>A0ABR7STN8</accession>
<evidence type="ECO:0000313" key="1">
    <source>
        <dbReference type="EMBL" id="MBC9718030.1"/>
    </source>
</evidence>
<organism evidence="1 2">
    <name type="scientific">Streptomyces polyasparticus</name>
    <dbReference type="NCBI Taxonomy" id="2767826"/>
    <lineage>
        <taxon>Bacteria</taxon>
        <taxon>Bacillati</taxon>
        <taxon>Actinomycetota</taxon>
        <taxon>Actinomycetes</taxon>
        <taxon>Kitasatosporales</taxon>
        <taxon>Streptomycetaceae</taxon>
        <taxon>Streptomyces</taxon>
    </lineage>
</organism>
<proteinExistence type="predicted"/>
<dbReference type="Proteomes" id="UP000642284">
    <property type="component" value="Unassembled WGS sequence"/>
</dbReference>
<keyword evidence="2" id="KW-1185">Reference proteome</keyword>
<reference evidence="1 2" key="1">
    <citation type="submission" date="2020-08" db="EMBL/GenBank/DDBJ databases">
        <title>Genemic of Streptomyces polyaspartic.</title>
        <authorList>
            <person name="Liu W."/>
        </authorList>
    </citation>
    <scope>NUCLEOTIDE SEQUENCE [LARGE SCALE GENOMIC DNA]</scope>
    <source>
        <strain evidence="1 2">TRM66268-LWL</strain>
    </source>
</reference>
<gene>
    <name evidence="1" type="ORF">H9Y04_36405</name>
</gene>